<comment type="caution">
    <text evidence="1">The sequence shown here is derived from an EMBL/GenBank/DDBJ whole genome shotgun (WGS) entry which is preliminary data.</text>
</comment>
<proteinExistence type="predicted"/>
<protein>
    <submittedName>
        <fullName evidence="1">Uncharacterized protein</fullName>
    </submittedName>
</protein>
<evidence type="ECO:0000313" key="1">
    <source>
        <dbReference type="EMBL" id="KAI3779461.1"/>
    </source>
</evidence>
<dbReference type="Proteomes" id="UP001055811">
    <property type="component" value="Linkage Group LG02"/>
</dbReference>
<gene>
    <name evidence="1" type="ORF">L2E82_09180</name>
</gene>
<sequence>MGFLSVGQVDTKGKARKLPIKADIRKALCFPGGSTLMISHIQKESSYKSAISLQVFSLLKSHEKSTTASVGQIQHPGVENLKTEDLGILSYFTEVKKVKGGHMIACQSENGCVSRGNKTTNKEHCYKIMFMNIADYAKKSNLTKIIEDLGGSVTSDGRVSTHVITGKVRKTLNFCTALCSGAWVISPTWLKESFREGRFVDEMDYIVKDDKYEVKYRTNLKNTVLKARANPPQLKIGVELWIALVVFVIYYFDRKQDSEVRVGVIALYFGFFSENRNLRWGLEV</sequence>
<accession>A0ACB9G8Q9</accession>
<evidence type="ECO:0000313" key="2">
    <source>
        <dbReference type="Proteomes" id="UP001055811"/>
    </source>
</evidence>
<reference evidence="1 2" key="2">
    <citation type="journal article" date="2022" name="Mol. Ecol. Resour.">
        <title>The genomes of chicory, endive, great burdock and yacon provide insights into Asteraceae paleo-polyploidization history and plant inulin production.</title>
        <authorList>
            <person name="Fan W."/>
            <person name="Wang S."/>
            <person name="Wang H."/>
            <person name="Wang A."/>
            <person name="Jiang F."/>
            <person name="Liu H."/>
            <person name="Zhao H."/>
            <person name="Xu D."/>
            <person name="Zhang Y."/>
        </authorList>
    </citation>
    <scope>NUCLEOTIDE SEQUENCE [LARGE SCALE GENOMIC DNA]</scope>
    <source>
        <strain evidence="2">cv. Punajuju</strain>
        <tissue evidence="1">Leaves</tissue>
    </source>
</reference>
<reference evidence="2" key="1">
    <citation type="journal article" date="2022" name="Mol. Ecol. Resour.">
        <title>The genomes of chicory, endive, great burdock and yacon provide insights into Asteraceae palaeo-polyploidization history and plant inulin production.</title>
        <authorList>
            <person name="Fan W."/>
            <person name="Wang S."/>
            <person name="Wang H."/>
            <person name="Wang A."/>
            <person name="Jiang F."/>
            <person name="Liu H."/>
            <person name="Zhao H."/>
            <person name="Xu D."/>
            <person name="Zhang Y."/>
        </authorList>
    </citation>
    <scope>NUCLEOTIDE SEQUENCE [LARGE SCALE GENOMIC DNA]</scope>
    <source>
        <strain evidence="2">cv. Punajuju</strain>
    </source>
</reference>
<organism evidence="1 2">
    <name type="scientific">Cichorium intybus</name>
    <name type="common">Chicory</name>
    <dbReference type="NCBI Taxonomy" id="13427"/>
    <lineage>
        <taxon>Eukaryota</taxon>
        <taxon>Viridiplantae</taxon>
        <taxon>Streptophyta</taxon>
        <taxon>Embryophyta</taxon>
        <taxon>Tracheophyta</taxon>
        <taxon>Spermatophyta</taxon>
        <taxon>Magnoliopsida</taxon>
        <taxon>eudicotyledons</taxon>
        <taxon>Gunneridae</taxon>
        <taxon>Pentapetalae</taxon>
        <taxon>asterids</taxon>
        <taxon>campanulids</taxon>
        <taxon>Asterales</taxon>
        <taxon>Asteraceae</taxon>
        <taxon>Cichorioideae</taxon>
        <taxon>Cichorieae</taxon>
        <taxon>Cichoriinae</taxon>
        <taxon>Cichorium</taxon>
    </lineage>
</organism>
<keyword evidence="2" id="KW-1185">Reference proteome</keyword>
<name>A0ACB9G8Q9_CICIN</name>
<dbReference type="EMBL" id="CM042010">
    <property type="protein sequence ID" value="KAI3779461.1"/>
    <property type="molecule type" value="Genomic_DNA"/>
</dbReference>